<evidence type="ECO:0000313" key="11">
    <source>
        <dbReference type="Proteomes" id="UP000196027"/>
    </source>
</evidence>
<dbReference type="GO" id="GO:0006744">
    <property type="term" value="P:ubiquinone biosynthetic process"/>
    <property type="evidence" value="ECO:0007669"/>
    <property type="project" value="UniProtKB-UniPathway"/>
</dbReference>
<name>A0A1Y0IE12_9GAMM</name>
<keyword evidence="11" id="KW-1185">Reference proteome</keyword>
<evidence type="ECO:0000256" key="2">
    <source>
        <dbReference type="ARBA" id="ARBA00004749"/>
    </source>
</evidence>
<dbReference type="PANTHER" id="PTHR43876:SF10">
    <property type="entry name" value="3-DEMETHOXYUBIQUINOL 3-HYDROXYLASE"/>
    <property type="match status" value="1"/>
</dbReference>
<keyword evidence="5" id="KW-0274">FAD</keyword>
<evidence type="ECO:0000256" key="5">
    <source>
        <dbReference type="ARBA" id="ARBA00022827"/>
    </source>
</evidence>
<comment type="cofactor">
    <cofactor evidence="1">
        <name>FAD</name>
        <dbReference type="ChEBI" id="CHEBI:57692"/>
    </cofactor>
</comment>
<dbReference type="Gene3D" id="3.50.50.60">
    <property type="entry name" value="FAD/NAD(P)-binding domain"/>
    <property type="match status" value="2"/>
</dbReference>
<evidence type="ECO:0000256" key="3">
    <source>
        <dbReference type="ARBA" id="ARBA00005349"/>
    </source>
</evidence>
<dbReference type="RefSeq" id="WP_087463510.1">
    <property type="nucleotide sequence ID" value="NZ_CP021425.1"/>
</dbReference>
<keyword evidence="7" id="KW-0503">Monooxygenase</keyword>
<keyword evidence="4" id="KW-0285">Flavoprotein</keyword>
<evidence type="ECO:0000256" key="4">
    <source>
        <dbReference type="ARBA" id="ARBA00022630"/>
    </source>
</evidence>
<dbReference type="AlphaFoldDB" id="A0A1Y0IE12"/>
<accession>A0A1Y0IE12</accession>
<dbReference type="GO" id="GO:0071949">
    <property type="term" value="F:FAD binding"/>
    <property type="evidence" value="ECO:0007669"/>
    <property type="project" value="InterPro"/>
</dbReference>
<comment type="similarity">
    <text evidence="3">Belongs to the UbiH/COQ6 family.</text>
</comment>
<dbReference type="KEGG" id="ome:OLMES_4779"/>
<dbReference type="PRINTS" id="PR00420">
    <property type="entry name" value="RNGMNOXGNASE"/>
</dbReference>
<dbReference type="InterPro" id="IPR036188">
    <property type="entry name" value="FAD/NAD-bd_sf"/>
</dbReference>
<protein>
    <submittedName>
        <fullName evidence="10">2-polyprenyl-6-methoxyphenol hydroxylase-ilke protein</fullName>
    </submittedName>
</protein>
<dbReference type="NCBIfam" id="TIGR01988">
    <property type="entry name" value="Ubi-OHases"/>
    <property type="match status" value="1"/>
</dbReference>
<dbReference type="GO" id="GO:0008682">
    <property type="term" value="F:3-demethoxyubiquinol 3-hydroxylase activity"/>
    <property type="evidence" value="ECO:0007669"/>
    <property type="project" value="TreeGrafter"/>
</dbReference>
<sequence length="453" mass="50444">MNNPSPAPSVNNFDIIIVGAGMVGSALACGLADAGYQVALVDQRPAPDYEPDAPPHIRVSALSYASELFLRTLGAWDEIEKMRAAEYKRLAVWEKLDNLELKFGQKRLNKTEFNASEVNKSHLGFIVENDITQLALHRAFAQRPGVQFICPFKIRSITLAEDFVRAESEDEVLQAKLIIGADGAQSLVRQSSHIPLSASQYDQHAMVITIRYEGKQQDITWQAFTPTGPVAFLPLPDIDGSHFASLVWYDSPETISQLMKLSSDELVQQINAKYPEELPEILDIVERGRFPLTRQHAKRYVAPRVALAGDSAHTINPLAGQGVNLGFQDAEALIGVLSQTHAQGQDPGLINILKNYEDLRRNHNALMMTAMDVFYHSFSNQIPPLKLLRNLGLHLADRAPFAKKEVLKFAMGLQTQQKIPGADFNWRDLKLPAPPLPKSLPRLPLPPFLQRKK</sequence>
<dbReference type="PANTHER" id="PTHR43876">
    <property type="entry name" value="UBIQUINONE BIOSYNTHESIS MONOOXYGENASE COQ6, MITOCHONDRIAL"/>
    <property type="match status" value="1"/>
</dbReference>
<comment type="pathway">
    <text evidence="2">Cofactor biosynthesis; ubiquinone biosynthesis.</text>
</comment>
<evidence type="ECO:0000313" key="10">
    <source>
        <dbReference type="EMBL" id="ARU58768.1"/>
    </source>
</evidence>
<dbReference type="FunFam" id="3.50.50.60:FF:000021">
    <property type="entry name" value="Ubiquinone biosynthesis monooxygenase COQ6"/>
    <property type="match status" value="1"/>
</dbReference>
<dbReference type="Pfam" id="PF01494">
    <property type="entry name" value="FAD_binding_3"/>
    <property type="match status" value="1"/>
</dbReference>
<dbReference type="GO" id="GO:0110142">
    <property type="term" value="C:ubiquinone biosynthesis complex"/>
    <property type="evidence" value="ECO:0007669"/>
    <property type="project" value="UniProtKB-ARBA"/>
</dbReference>
<dbReference type="Proteomes" id="UP000196027">
    <property type="component" value="Chromosome"/>
</dbReference>
<reference evidence="10 11" key="1">
    <citation type="submission" date="2017-05" db="EMBL/GenBank/DDBJ databases">
        <title>Genomic insights into alkan degradation activity of Oleiphilus messinensis.</title>
        <authorList>
            <person name="Kozyavkin S.A."/>
            <person name="Slesarev A.I."/>
            <person name="Golyshin P.N."/>
            <person name="Korzhenkov A."/>
            <person name="Golyshina O.N."/>
            <person name="Toshchakov S.V."/>
        </authorList>
    </citation>
    <scope>NUCLEOTIDE SEQUENCE [LARGE SCALE GENOMIC DNA]</scope>
    <source>
        <strain evidence="10 11">ME102</strain>
    </source>
</reference>
<dbReference type="SUPFAM" id="SSF51905">
    <property type="entry name" value="FAD/NAD(P)-binding domain"/>
    <property type="match status" value="1"/>
</dbReference>
<evidence type="ECO:0000256" key="7">
    <source>
        <dbReference type="ARBA" id="ARBA00023033"/>
    </source>
</evidence>
<evidence type="ECO:0000259" key="9">
    <source>
        <dbReference type="Pfam" id="PF01494"/>
    </source>
</evidence>
<dbReference type="UniPathway" id="UPA00232"/>
<evidence type="ECO:0000256" key="6">
    <source>
        <dbReference type="ARBA" id="ARBA00023002"/>
    </source>
</evidence>
<evidence type="ECO:0000256" key="8">
    <source>
        <dbReference type="ARBA" id="ARBA00065734"/>
    </source>
</evidence>
<comment type="subunit">
    <text evidence="8">Component of the Ubi complex metabolon, which regroups five ubiquinone biosynthesis proteins (UbiE, UbiF, UbiG, UbiH and UbiI) and two accessory factors (UbiK and the lipid-binding protein UbiJ).</text>
</comment>
<dbReference type="InterPro" id="IPR051205">
    <property type="entry name" value="UbiH/COQ6_monooxygenase"/>
</dbReference>
<dbReference type="EMBL" id="CP021425">
    <property type="protein sequence ID" value="ARU58768.1"/>
    <property type="molecule type" value="Genomic_DNA"/>
</dbReference>
<dbReference type="InterPro" id="IPR010971">
    <property type="entry name" value="UbiH/COQ6"/>
</dbReference>
<feature type="domain" description="FAD-binding" evidence="9">
    <location>
        <begin position="14"/>
        <end position="365"/>
    </location>
</feature>
<dbReference type="OrthoDB" id="9769565at2"/>
<organism evidence="10 11">
    <name type="scientific">Oleiphilus messinensis</name>
    <dbReference type="NCBI Taxonomy" id="141451"/>
    <lineage>
        <taxon>Bacteria</taxon>
        <taxon>Pseudomonadati</taxon>
        <taxon>Pseudomonadota</taxon>
        <taxon>Gammaproteobacteria</taxon>
        <taxon>Oceanospirillales</taxon>
        <taxon>Oleiphilaceae</taxon>
        <taxon>Oleiphilus</taxon>
    </lineage>
</organism>
<dbReference type="InterPro" id="IPR002938">
    <property type="entry name" value="FAD-bd"/>
</dbReference>
<proteinExistence type="inferred from homology"/>
<keyword evidence="6" id="KW-0560">Oxidoreductase</keyword>
<gene>
    <name evidence="10" type="ORF">OLMES_4779</name>
</gene>
<evidence type="ECO:0000256" key="1">
    <source>
        <dbReference type="ARBA" id="ARBA00001974"/>
    </source>
</evidence>